<comment type="similarity">
    <text evidence="5">Belongs to the cyclophilin-type PPIase family. PPIL2 subfamily.</text>
</comment>
<dbReference type="GO" id="GO:0006457">
    <property type="term" value="P:protein folding"/>
    <property type="evidence" value="ECO:0007669"/>
    <property type="project" value="InterPro"/>
</dbReference>
<evidence type="ECO:0000256" key="17">
    <source>
        <dbReference type="SAM" id="MobiDB-lite"/>
    </source>
</evidence>
<dbReference type="FunFam" id="3.30.40.10:FF:000079">
    <property type="entry name" value="Peptidyl-prolyl cis-trans isomerase 2"/>
    <property type="match status" value="1"/>
</dbReference>
<gene>
    <name evidence="20" type="ORF">NLU13_6975</name>
</gene>
<dbReference type="InterPro" id="IPR002130">
    <property type="entry name" value="Cyclophilin-type_PPIase_dom"/>
</dbReference>
<evidence type="ECO:0000256" key="5">
    <source>
        <dbReference type="ARBA" id="ARBA00007930"/>
    </source>
</evidence>
<dbReference type="InterPro" id="IPR020892">
    <property type="entry name" value="Cyclophilin-type_PPIase_CS"/>
</dbReference>
<dbReference type="PROSITE" id="PS50072">
    <property type="entry name" value="CSA_PPIASE_2"/>
    <property type="match status" value="1"/>
</dbReference>
<evidence type="ECO:0000256" key="16">
    <source>
        <dbReference type="ARBA" id="ARBA00033051"/>
    </source>
</evidence>
<dbReference type="EC" id="5.2.1.8" evidence="7"/>
<comment type="caution">
    <text evidence="20">The sequence shown here is derived from an EMBL/GenBank/DDBJ whole genome shotgun (WGS) entry which is preliminary data.</text>
</comment>
<evidence type="ECO:0000256" key="13">
    <source>
        <dbReference type="ARBA" id="ARBA00023242"/>
    </source>
</evidence>
<evidence type="ECO:0000313" key="21">
    <source>
        <dbReference type="Proteomes" id="UP001175261"/>
    </source>
</evidence>
<dbReference type="CDD" id="cd16663">
    <property type="entry name" value="RING-Ubox_PPIL2"/>
    <property type="match status" value="1"/>
</dbReference>
<feature type="compositionally biased region" description="Basic and acidic residues" evidence="17">
    <location>
        <begin position="498"/>
        <end position="523"/>
    </location>
</feature>
<evidence type="ECO:0000256" key="8">
    <source>
        <dbReference type="ARBA" id="ARBA00020592"/>
    </source>
</evidence>
<dbReference type="GO" id="GO:0003755">
    <property type="term" value="F:peptidyl-prolyl cis-trans isomerase activity"/>
    <property type="evidence" value="ECO:0007669"/>
    <property type="project" value="UniProtKB-KW"/>
</dbReference>
<keyword evidence="10" id="KW-0833">Ubl conjugation pathway</keyword>
<evidence type="ECO:0000259" key="18">
    <source>
        <dbReference type="PROSITE" id="PS50072"/>
    </source>
</evidence>
<protein>
    <recommendedName>
        <fullName evidence="8">Peptidyl-prolyl cis-trans isomerase-like 2</fullName>
        <ecNumber evidence="6">2.3.2.27</ecNumber>
        <ecNumber evidence="7">5.2.1.8</ecNumber>
    </recommendedName>
    <alternativeName>
        <fullName evidence="14">Cyclophilin-60</fullName>
    </alternativeName>
    <alternativeName>
        <fullName evidence="15">Cyclophilin-like protein Cyp-60</fullName>
    </alternativeName>
    <alternativeName>
        <fullName evidence="16">RING-type E3 ubiquitin transferase isomerase-like 2</fullName>
    </alternativeName>
</protein>
<evidence type="ECO:0000259" key="19">
    <source>
        <dbReference type="PROSITE" id="PS51698"/>
    </source>
</evidence>
<dbReference type="InterPro" id="IPR044666">
    <property type="entry name" value="Cyclophilin_A-like"/>
</dbReference>
<reference evidence="20" key="1">
    <citation type="submission" date="2022-10" db="EMBL/GenBank/DDBJ databases">
        <title>Determination and structural analysis of whole genome sequence of Sarocladium strictum F4-1.</title>
        <authorList>
            <person name="Hu L."/>
            <person name="Jiang Y."/>
        </authorList>
    </citation>
    <scope>NUCLEOTIDE SEQUENCE</scope>
    <source>
        <strain evidence="20">F4-1</strain>
    </source>
</reference>
<comment type="catalytic activity">
    <reaction evidence="1">
        <text>S-ubiquitinyl-[E2 ubiquitin-conjugating enzyme]-L-cysteine + [acceptor protein]-L-lysine = [E2 ubiquitin-conjugating enzyme]-L-cysteine + N(6)-ubiquitinyl-[acceptor protein]-L-lysine.</text>
        <dbReference type="EC" id="2.3.2.27"/>
    </reaction>
</comment>
<dbReference type="Gene3D" id="2.40.100.10">
    <property type="entry name" value="Cyclophilin-like"/>
    <property type="match status" value="1"/>
</dbReference>
<dbReference type="InterPro" id="IPR003613">
    <property type="entry name" value="Ubox_domain"/>
</dbReference>
<feature type="domain" description="PPIase cyclophilin-type" evidence="18">
    <location>
        <begin position="340"/>
        <end position="487"/>
    </location>
</feature>
<keyword evidence="11" id="KW-0697">Rotamase</keyword>
<comment type="subcellular location">
    <subcellularLocation>
        <location evidence="4">Nucleus</location>
    </subcellularLocation>
</comment>
<dbReference type="FunFam" id="2.40.100.10:FF:000014">
    <property type="entry name" value="Peptidyl-prolyl cis-trans isomerase cyp65"/>
    <property type="match status" value="1"/>
</dbReference>
<keyword evidence="12" id="KW-0413">Isomerase</keyword>
<dbReference type="GO" id="GO:0061630">
    <property type="term" value="F:ubiquitin protein ligase activity"/>
    <property type="evidence" value="ECO:0007669"/>
    <property type="project" value="UniProtKB-EC"/>
</dbReference>
<comment type="catalytic activity">
    <reaction evidence="2">
        <text>[protein]-peptidylproline (omega=180) = [protein]-peptidylproline (omega=0)</text>
        <dbReference type="Rhea" id="RHEA:16237"/>
        <dbReference type="Rhea" id="RHEA-COMP:10747"/>
        <dbReference type="Rhea" id="RHEA-COMP:10748"/>
        <dbReference type="ChEBI" id="CHEBI:83833"/>
        <dbReference type="ChEBI" id="CHEBI:83834"/>
        <dbReference type="EC" id="5.2.1.8"/>
    </reaction>
</comment>
<dbReference type="EMBL" id="JAPDFR010000006">
    <property type="protein sequence ID" value="KAK0385798.1"/>
    <property type="molecule type" value="Genomic_DNA"/>
</dbReference>
<dbReference type="GO" id="GO:0071013">
    <property type="term" value="C:catalytic step 2 spliceosome"/>
    <property type="evidence" value="ECO:0007669"/>
    <property type="project" value="TreeGrafter"/>
</dbReference>
<feature type="compositionally biased region" description="Basic and acidic residues" evidence="17">
    <location>
        <begin position="530"/>
        <end position="545"/>
    </location>
</feature>
<dbReference type="SMART" id="SM00504">
    <property type="entry name" value="Ubox"/>
    <property type="match status" value="1"/>
</dbReference>
<evidence type="ECO:0000256" key="3">
    <source>
        <dbReference type="ARBA" id="ARBA00003697"/>
    </source>
</evidence>
<dbReference type="InterPro" id="IPR026951">
    <property type="entry name" value="PPIL2_U-box_dom"/>
</dbReference>
<evidence type="ECO:0000313" key="20">
    <source>
        <dbReference type="EMBL" id="KAK0385798.1"/>
    </source>
</evidence>
<evidence type="ECO:0000256" key="12">
    <source>
        <dbReference type="ARBA" id="ARBA00023235"/>
    </source>
</evidence>
<dbReference type="PANTHER" id="PTHR45625:SF1">
    <property type="entry name" value="RING-TYPE E3 UBIQUITIN-PROTEIN LIGASE PPIL2"/>
    <property type="match status" value="1"/>
</dbReference>
<evidence type="ECO:0000256" key="1">
    <source>
        <dbReference type="ARBA" id="ARBA00000900"/>
    </source>
</evidence>
<evidence type="ECO:0000256" key="9">
    <source>
        <dbReference type="ARBA" id="ARBA00022679"/>
    </source>
</evidence>
<dbReference type="GO" id="GO:0000209">
    <property type="term" value="P:protein polyubiquitination"/>
    <property type="evidence" value="ECO:0007669"/>
    <property type="project" value="TreeGrafter"/>
</dbReference>
<dbReference type="Proteomes" id="UP001175261">
    <property type="component" value="Unassembled WGS sequence"/>
</dbReference>
<name>A0AA39GFM3_SARSR</name>
<evidence type="ECO:0000256" key="10">
    <source>
        <dbReference type="ARBA" id="ARBA00022786"/>
    </source>
</evidence>
<evidence type="ECO:0000256" key="14">
    <source>
        <dbReference type="ARBA" id="ARBA00030661"/>
    </source>
</evidence>
<dbReference type="PRINTS" id="PR00153">
    <property type="entry name" value="CSAPPISMRASE"/>
</dbReference>
<dbReference type="InterPro" id="IPR029000">
    <property type="entry name" value="Cyclophilin-like_dom_sf"/>
</dbReference>
<sequence length="591" mass="64864">MGKGTDKLYITHSEWNSGDAYSASSGANANKSSSGSSLPFRRLPFNFCAASLQPFKNPVCTPSGTIFDVEVISAWLEKHPNTNPVDGEPLQKRDLIRLEFARNAEVDAANSSEPGMSDGKGALIDPVTFKVFTDNTHIVAIRHGSYANVFAWDTVHRMNIKAKLWQDLVDDQPFTRADIITLQDPQNAASRSLDQFKYLRDGGSAQLTPAQEEEQRNASGINAASLGNIGDKVLRARAAVEKARKAREAGADVNRSTTTLTKRDPKTGVLQSTSSAARQPLINDKKLASNSAAYTTGKAAASFTSTGLTPETSGERALLTDEEFMLKPKRVKSKGYARMETNLGDLTIELQTETAPRAVWNFIKLAQKGYYRGVAFHRNIPGFMIQGGDPSGTGKGGASVWGKYFNDEFDGPLTHDARGILSMANKGKNTNSSQFFFTYKPTPHLDRKHTIFGRVTGGMDVLAKMENVPTDGSNRPLNKIVIKDIVVFVDPFEEFQKQRQEQESRQARQEEIRRQGGTEDDKTTWTGKRIRADGTVEAADTRESVGKYLKTTTMKDDAPPNEADIDDVATWEGPARKKMKAGSGFGNFDGW</sequence>
<keyword evidence="9" id="KW-0808">Transferase</keyword>
<dbReference type="Pfam" id="PF00160">
    <property type="entry name" value="Pro_isomerase"/>
    <property type="match status" value="1"/>
</dbReference>
<evidence type="ECO:0000256" key="4">
    <source>
        <dbReference type="ARBA" id="ARBA00004123"/>
    </source>
</evidence>
<keyword evidence="21" id="KW-1185">Reference proteome</keyword>
<comment type="function">
    <text evidence="3">May catalyze the cis-trans isomerization of proline imidic peptide bonds in oligopeptides thereby assisting the folding of proteins. May also function as a chaperone, playing a role in intracellular transport of proteins. May also have a protein ubiquitin ligase activity acting as an E3 ubiquitin protein ligase or as a ubiquitin-ubiquitin ligase promoting elongation of ubiquitin chains on proteins.</text>
</comment>
<dbReference type="PROSITE" id="PS51698">
    <property type="entry name" value="U_BOX"/>
    <property type="match status" value="1"/>
</dbReference>
<dbReference type="InterPro" id="IPR013083">
    <property type="entry name" value="Znf_RING/FYVE/PHD"/>
</dbReference>
<accession>A0AA39GFM3</accession>
<dbReference type="SUPFAM" id="SSF57850">
    <property type="entry name" value="RING/U-box"/>
    <property type="match status" value="1"/>
</dbReference>
<feature type="region of interest" description="Disordered" evidence="17">
    <location>
        <begin position="247"/>
        <end position="277"/>
    </location>
</feature>
<dbReference type="AlphaFoldDB" id="A0AA39GFM3"/>
<dbReference type="SUPFAM" id="SSF50891">
    <property type="entry name" value="Cyclophilin-like"/>
    <property type="match status" value="1"/>
</dbReference>
<evidence type="ECO:0000256" key="6">
    <source>
        <dbReference type="ARBA" id="ARBA00012483"/>
    </source>
</evidence>
<dbReference type="Pfam" id="PF04564">
    <property type="entry name" value="U-box"/>
    <property type="match status" value="1"/>
</dbReference>
<evidence type="ECO:0000256" key="7">
    <source>
        <dbReference type="ARBA" id="ARBA00013194"/>
    </source>
</evidence>
<proteinExistence type="inferred from homology"/>
<keyword evidence="13" id="KW-0539">Nucleus</keyword>
<evidence type="ECO:0000256" key="11">
    <source>
        <dbReference type="ARBA" id="ARBA00023110"/>
    </source>
</evidence>
<feature type="region of interest" description="Disordered" evidence="17">
    <location>
        <begin position="498"/>
        <end position="591"/>
    </location>
</feature>
<dbReference type="PANTHER" id="PTHR45625">
    <property type="entry name" value="PEPTIDYL-PROLYL CIS-TRANS ISOMERASE-RELATED"/>
    <property type="match status" value="1"/>
</dbReference>
<dbReference type="Gene3D" id="3.30.40.10">
    <property type="entry name" value="Zinc/RING finger domain, C3HC4 (zinc finger)"/>
    <property type="match status" value="1"/>
</dbReference>
<dbReference type="CDD" id="cd01923">
    <property type="entry name" value="cyclophilin_RING"/>
    <property type="match status" value="1"/>
</dbReference>
<organism evidence="20 21">
    <name type="scientific">Sarocladium strictum</name>
    <name type="common">Black bundle disease fungus</name>
    <name type="synonym">Acremonium strictum</name>
    <dbReference type="NCBI Taxonomy" id="5046"/>
    <lineage>
        <taxon>Eukaryota</taxon>
        <taxon>Fungi</taxon>
        <taxon>Dikarya</taxon>
        <taxon>Ascomycota</taxon>
        <taxon>Pezizomycotina</taxon>
        <taxon>Sordariomycetes</taxon>
        <taxon>Hypocreomycetidae</taxon>
        <taxon>Hypocreales</taxon>
        <taxon>Sarocladiaceae</taxon>
        <taxon>Sarocladium</taxon>
    </lineage>
</organism>
<evidence type="ECO:0000256" key="2">
    <source>
        <dbReference type="ARBA" id="ARBA00000971"/>
    </source>
</evidence>
<feature type="domain" description="U-box" evidence="19">
    <location>
        <begin position="41"/>
        <end position="115"/>
    </location>
</feature>
<dbReference type="EC" id="2.3.2.27" evidence="6"/>
<dbReference type="PROSITE" id="PS00170">
    <property type="entry name" value="CSA_PPIASE_1"/>
    <property type="match status" value="1"/>
</dbReference>
<evidence type="ECO:0000256" key="15">
    <source>
        <dbReference type="ARBA" id="ARBA00030942"/>
    </source>
</evidence>